<proteinExistence type="predicted"/>
<organism evidence="2 3">
    <name type="scientific">Pedobacter steynii</name>
    <dbReference type="NCBI Taxonomy" id="430522"/>
    <lineage>
        <taxon>Bacteria</taxon>
        <taxon>Pseudomonadati</taxon>
        <taxon>Bacteroidota</taxon>
        <taxon>Sphingobacteriia</taxon>
        <taxon>Sphingobacteriales</taxon>
        <taxon>Sphingobacteriaceae</taxon>
        <taxon>Pedobacter</taxon>
    </lineage>
</organism>
<feature type="domain" description="Sulfatase N-terminal" evidence="1">
    <location>
        <begin position="27"/>
        <end position="411"/>
    </location>
</feature>
<dbReference type="InterPro" id="IPR017850">
    <property type="entry name" value="Alkaline_phosphatase_core_sf"/>
</dbReference>
<dbReference type="RefSeq" id="WP_074611795.1">
    <property type="nucleotide sequence ID" value="NZ_FNGY01000011.1"/>
</dbReference>
<dbReference type="PANTHER" id="PTHR43751">
    <property type="entry name" value="SULFATASE"/>
    <property type="match status" value="1"/>
</dbReference>
<dbReference type="InterPro" id="IPR000917">
    <property type="entry name" value="Sulfatase_N"/>
</dbReference>
<dbReference type="Gene3D" id="3.40.720.10">
    <property type="entry name" value="Alkaline Phosphatase, subunit A"/>
    <property type="match status" value="1"/>
</dbReference>
<sequence length="518" mass="58710">MKKITFYILFSIQAFTGNAQKAVVSKPNVIYILADDMGRGMLSYYGQKIVKTPNIDKIAKQGVSFNRSYGGVYCAPSRASLITGYSDCRKGKYVLTQAGIYEKVAKGLLSDEQAQAKVDSVVNNEPDITYLPQVFKQAGYVTGEIGKLDYGFVTTTKQMKKHGWDYWYGYYDHQQCHGFYPMFLHENGKMISIPGNTRPDAGKTGEWGSVEGENERWNMEGKTVYSQDLFLDKMLSFIHQNKNKPFFLYHSTQLPHGPVAIPAIHPDFVFNNKLTQIEKEYASMLKKLDDNVGVIMDELKKTGLEKNTIIVFSSDNGHELYYSYKGRVEKPYKNMQTGKGFDNISEKFYSSIGGDVFDGNNGMAGLKRMNWEGGARVPLFVSWPGYFKQNVVSQQLVGNYDFMATMAELLQVKPKDKKDGVSFLSTLKGKKNETQHHAIAFASPMGPALVTNDGWKLRYLAAKKIYQLYYLPNDYKEEHDLILQQPDKVETLKKILTEKCDGDVNNGWFNDNRDVKGI</sequence>
<dbReference type="SUPFAM" id="SSF53649">
    <property type="entry name" value="Alkaline phosphatase-like"/>
    <property type="match status" value="1"/>
</dbReference>
<dbReference type="AlphaFoldDB" id="A0A1H0G2M4"/>
<keyword evidence="3" id="KW-1185">Reference proteome</keyword>
<dbReference type="Gene3D" id="3.30.1120.10">
    <property type="match status" value="1"/>
</dbReference>
<evidence type="ECO:0000313" key="2">
    <source>
        <dbReference type="EMBL" id="SDO01100.1"/>
    </source>
</evidence>
<dbReference type="InterPro" id="IPR052701">
    <property type="entry name" value="GAG_Ulvan_Degrading_Sulfatases"/>
</dbReference>
<dbReference type="Pfam" id="PF00884">
    <property type="entry name" value="Sulfatase"/>
    <property type="match status" value="1"/>
</dbReference>
<evidence type="ECO:0000259" key="1">
    <source>
        <dbReference type="Pfam" id="PF00884"/>
    </source>
</evidence>
<accession>A0A1H0G2M4</accession>
<dbReference type="EMBL" id="FNGY01000011">
    <property type="protein sequence ID" value="SDO01100.1"/>
    <property type="molecule type" value="Genomic_DNA"/>
</dbReference>
<dbReference type="OrthoDB" id="9764377at2"/>
<gene>
    <name evidence="2" type="ORF">SAMN05421820_11121</name>
</gene>
<dbReference type="PANTHER" id="PTHR43751:SF3">
    <property type="entry name" value="SULFATASE N-TERMINAL DOMAIN-CONTAINING PROTEIN"/>
    <property type="match status" value="1"/>
</dbReference>
<name>A0A1H0G2M4_9SPHI</name>
<dbReference type="Proteomes" id="UP000183200">
    <property type="component" value="Unassembled WGS sequence"/>
</dbReference>
<evidence type="ECO:0000313" key="3">
    <source>
        <dbReference type="Proteomes" id="UP000183200"/>
    </source>
</evidence>
<reference evidence="3" key="1">
    <citation type="submission" date="2016-10" db="EMBL/GenBank/DDBJ databases">
        <authorList>
            <person name="Varghese N."/>
            <person name="Submissions S."/>
        </authorList>
    </citation>
    <scope>NUCLEOTIDE SEQUENCE [LARGE SCALE GENOMIC DNA]</scope>
    <source>
        <strain evidence="3">DSM 19110</strain>
    </source>
</reference>
<protein>
    <submittedName>
        <fullName evidence="2">Arylsulfatase A</fullName>
    </submittedName>
</protein>